<dbReference type="InterPro" id="IPR055357">
    <property type="entry name" value="LRR_At1g61320_AtMIF1"/>
</dbReference>
<dbReference type="PANTHER" id="PTHR34145">
    <property type="entry name" value="OS02G0105600 PROTEIN"/>
    <property type="match status" value="1"/>
</dbReference>
<comment type="caution">
    <text evidence="4">The sequence shown here is derived from an EMBL/GenBank/DDBJ whole genome shotgun (WGS) entry which is preliminary data.</text>
</comment>
<dbReference type="InterPro" id="IPR036047">
    <property type="entry name" value="F-box-like_dom_sf"/>
</dbReference>
<dbReference type="SUPFAM" id="SSF52058">
    <property type="entry name" value="L domain-like"/>
    <property type="match status" value="1"/>
</dbReference>
<proteinExistence type="predicted"/>
<dbReference type="EMBL" id="JAUUTY010000002">
    <property type="protein sequence ID" value="KAK1686724.1"/>
    <property type="molecule type" value="Genomic_DNA"/>
</dbReference>
<organism evidence="4 5">
    <name type="scientific">Lolium multiflorum</name>
    <name type="common">Italian ryegrass</name>
    <name type="synonym">Lolium perenne subsp. multiflorum</name>
    <dbReference type="NCBI Taxonomy" id="4521"/>
    <lineage>
        <taxon>Eukaryota</taxon>
        <taxon>Viridiplantae</taxon>
        <taxon>Streptophyta</taxon>
        <taxon>Embryophyta</taxon>
        <taxon>Tracheophyta</taxon>
        <taxon>Spermatophyta</taxon>
        <taxon>Magnoliopsida</taxon>
        <taxon>Liliopsida</taxon>
        <taxon>Poales</taxon>
        <taxon>Poaceae</taxon>
        <taxon>BOP clade</taxon>
        <taxon>Pooideae</taxon>
        <taxon>Poodae</taxon>
        <taxon>Poeae</taxon>
        <taxon>Poeae Chloroplast Group 2 (Poeae type)</taxon>
        <taxon>Loliodinae</taxon>
        <taxon>Loliinae</taxon>
        <taxon>Lolium</taxon>
    </lineage>
</organism>
<protein>
    <submittedName>
        <fullName evidence="4">Uncharacterized protein</fullName>
    </submittedName>
</protein>
<name>A0AAD8TP17_LOLMU</name>
<evidence type="ECO:0000313" key="4">
    <source>
        <dbReference type="EMBL" id="KAK1686724.1"/>
    </source>
</evidence>
<feature type="domain" description="F-box" evidence="2">
    <location>
        <begin position="82"/>
        <end position="119"/>
    </location>
</feature>
<dbReference type="InterPro" id="IPR053772">
    <property type="entry name" value="At1g61320/At1g61330-like"/>
</dbReference>
<dbReference type="Pfam" id="PF00646">
    <property type="entry name" value="F-box"/>
    <property type="match status" value="1"/>
</dbReference>
<feature type="domain" description="At1g61320/AtMIF1 LRR" evidence="3">
    <location>
        <begin position="149"/>
        <end position="424"/>
    </location>
</feature>
<dbReference type="Pfam" id="PF23622">
    <property type="entry name" value="LRR_At1g61320_AtMIF1"/>
    <property type="match status" value="1"/>
</dbReference>
<feature type="region of interest" description="Disordered" evidence="1">
    <location>
        <begin position="1"/>
        <end position="81"/>
    </location>
</feature>
<evidence type="ECO:0000259" key="3">
    <source>
        <dbReference type="Pfam" id="PF23622"/>
    </source>
</evidence>
<dbReference type="InterPro" id="IPR001810">
    <property type="entry name" value="F-box_dom"/>
</dbReference>
<dbReference type="Gene3D" id="3.80.10.10">
    <property type="entry name" value="Ribonuclease Inhibitor"/>
    <property type="match status" value="1"/>
</dbReference>
<evidence type="ECO:0000256" key="1">
    <source>
        <dbReference type="SAM" id="MobiDB-lite"/>
    </source>
</evidence>
<dbReference type="PANTHER" id="PTHR34145:SF71">
    <property type="entry name" value="F-BOX DOMAIN-CONTAINING PROTEIN"/>
    <property type="match status" value="1"/>
</dbReference>
<dbReference type="InterPro" id="IPR032675">
    <property type="entry name" value="LRR_dom_sf"/>
</dbReference>
<sequence length="454" mass="51116">MGQSQLKQFMSVRRDRRRRRPRPRIESPDGLLASRGKRKCSPSQRDCVPGGSTSDLASKEGSPCQPDDSSQNGKMDTYSGPNLPEDMWHHIHSLMPLRDSARAACLSQSFRCSWKRRPNLILSTETLGLDVHAHQKEADMDFRIKIDHILRNHSDTGLRKLKLRSIPNYNAKDSDYIDRWLQIAFTQAIEELTLTLCLDSRKYKFPCTLLSNGMADSLRHLFLAGCSFHPTPGLCCLRSLAKLELVMVHTTGDELWSLLSSSSALERLSLNCCNKVSYLKIPCHLQRLSHVEVHECSKLRVIESKAPNLSRFHFLGKLKVQISLGETLQVKNLHMNCTDFGCDTRAELACSMLSREVINSPNVYRKFLELKSVNITLGEMPFGRSFDCSSLVSLFGASLSLETFISHVSNELKQHAMAFGDLSGLWILGTGGGLSPMNKWLVELTCHVLRAWLS</sequence>
<evidence type="ECO:0000313" key="5">
    <source>
        <dbReference type="Proteomes" id="UP001231189"/>
    </source>
</evidence>
<gene>
    <name evidence="4" type="ORF">QYE76_047572</name>
</gene>
<evidence type="ECO:0000259" key="2">
    <source>
        <dbReference type="Pfam" id="PF00646"/>
    </source>
</evidence>
<dbReference type="AlphaFoldDB" id="A0AAD8TP17"/>
<accession>A0AAD8TP17</accession>
<reference evidence="4" key="1">
    <citation type="submission" date="2023-07" db="EMBL/GenBank/DDBJ databases">
        <title>A chromosome-level genome assembly of Lolium multiflorum.</title>
        <authorList>
            <person name="Chen Y."/>
            <person name="Copetti D."/>
            <person name="Kolliker R."/>
            <person name="Studer B."/>
        </authorList>
    </citation>
    <scope>NUCLEOTIDE SEQUENCE</scope>
    <source>
        <strain evidence="4">02402/16</strain>
        <tissue evidence="4">Leaf</tissue>
    </source>
</reference>
<dbReference type="SUPFAM" id="SSF81383">
    <property type="entry name" value="F-box domain"/>
    <property type="match status" value="1"/>
</dbReference>
<keyword evidence="5" id="KW-1185">Reference proteome</keyword>
<dbReference type="Proteomes" id="UP001231189">
    <property type="component" value="Unassembled WGS sequence"/>
</dbReference>